<keyword evidence="4" id="KW-1185">Reference proteome</keyword>
<dbReference type="OrthoDB" id="1865464at2759"/>
<dbReference type="Proteomes" id="UP000596660">
    <property type="component" value="Unplaced"/>
</dbReference>
<dbReference type="Gramene" id="AUR62008550-RA">
    <property type="protein sequence ID" value="AUR62008550-RA:cds"/>
    <property type="gene ID" value="AUR62008550"/>
</dbReference>
<dbReference type="PROSITE" id="PS51375">
    <property type="entry name" value="PPR"/>
    <property type="match status" value="4"/>
</dbReference>
<dbReference type="InterPro" id="IPR046848">
    <property type="entry name" value="E_motif"/>
</dbReference>
<dbReference type="PANTHER" id="PTHR47926">
    <property type="entry name" value="PENTATRICOPEPTIDE REPEAT-CONTAINING PROTEIN"/>
    <property type="match status" value="1"/>
</dbReference>
<keyword evidence="1" id="KW-0677">Repeat</keyword>
<dbReference type="AlphaFoldDB" id="A0A803L9L1"/>
<dbReference type="RefSeq" id="XP_021734007.1">
    <property type="nucleotide sequence ID" value="XM_021878315.1"/>
</dbReference>
<dbReference type="GeneID" id="110700722"/>
<dbReference type="PANTHER" id="PTHR47926:SF537">
    <property type="entry name" value="PENTACOTRIPEPTIDE-REPEAT REGION OF PRORP DOMAIN-CONTAINING PROTEIN"/>
    <property type="match status" value="1"/>
</dbReference>
<dbReference type="Pfam" id="PF13041">
    <property type="entry name" value="PPR_2"/>
    <property type="match status" value="2"/>
</dbReference>
<dbReference type="Pfam" id="PF20431">
    <property type="entry name" value="E_motif"/>
    <property type="match status" value="1"/>
</dbReference>
<evidence type="ECO:0000313" key="4">
    <source>
        <dbReference type="Proteomes" id="UP000596660"/>
    </source>
</evidence>
<dbReference type="RefSeq" id="XP_021734005.1">
    <property type="nucleotide sequence ID" value="XM_021878313.1"/>
</dbReference>
<evidence type="ECO:0000256" key="2">
    <source>
        <dbReference type="PROSITE-ProRule" id="PRU00708"/>
    </source>
</evidence>
<evidence type="ECO:0000256" key="1">
    <source>
        <dbReference type="ARBA" id="ARBA00022737"/>
    </source>
</evidence>
<dbReference type="InterPro" id="IPR046960">
    <property type="entry name" value="PPR_At4g14850-like_plant"/>
</dbReference>
<dbReference type="Pfam" id="PF01535">
    <property type="entry name" value="PPR"/>
    <property type="match status" value="2"/>
</dbReference>
<feature type="repeat" description="PPR" evidence="2">
    <location>
        <begin position="282"/>
        <end position="316"/>
    </location>
</feature>
<reference evidence="3" key="1">
    <citation type="journal article" date="2017" name="Nature">
        <title>The genome of Chenopodium quinoa.</title>
        <authorList>
            <person name="Jarvis D.E."/>
            <person name="Ho Y.S."/>
            <person name="Lightfoot D.J."/>
            <person name="Schmoeckel S.M."/>
            <person name="Li B."/>
            <person name="Borm T.J.A."/>
            <person name="Ohyanagi H."/>
            <person name="Mineta K."/>
            <person name="Michell C.T."/>
            <person name="Saber N."/>
            <person name="Kharbatia N.M."/>
            <person name="Rupper R.R."/>
            <person name="Sharp A.R."/>
            <person name="Dally N."/>
            <person name="Boughton B.A."/>
            <person name="Woo Y.H."/>
            <person name="Gao G."/>
            <person name="Schijlen E.G.W.M."/>
            <person name="Guo X."/>
            <person name="Momin A.A."/>
            <person name="Negrao S."/>
            <person name="Al-Babili S."/>
            <person name="Gehring C."/>
            <person name="Roessner U."/>
            <person name="Jung C."/>
            <person name="Murphy K."/>
            <person name="Arold S.T."/>
            <person name="Gojobori T."/>
            <person name="van der Linden C.G."/>
            <person name="van Loo E.N."/>
            <person name="Jellen E.N."/>
            <person name="Maughan P.J."/>
            <person name="Tester M."/>
        </authorList>
    </citation>
    <scope>NUCLEOTIDE SEQUENCE [LARGE SCALE GENOMIC DNA]</scope>
    <source>
        <strain evidence="3">cv. PI 614886</strain>
    </source>
</reference>
<gene>
    <name evidence="3" type="primary">LOC110700722</name>
</gene>
<dbReference type="GO" id="GO:0009451">
    <property type="term" value="P:RNA modification"/>
    <property type="evidence" value="ECO:0007669"/>
    <property type="project" value="InterPro"/>
</dbReference>
<dbReference type="EnsemblPlants" id="AUR62008550-RA">
    <property type="protein sequence ID" value="AUR62008550-RA:cds"/>
    <property type="gene ID" value="AUR62008550"/>
</dbReference>
<dbReference type="FunFam" id="1.25.40.10:FF:000184">
    <property type="entry name" value="Pentatricopeptide repeat-containing protein, chloroplastic"/>
    <property type="match status" value="1"/>
</dbReference>
<evidence type="ECO:0008006" key="5">
    <source>
        <dbReference type="Google" id="ProtNLM"/>
    </source>
</evidence>
<dbReference type="KEGG" id="cqi:110700722"/>
<dbReference type="Gene3D" id="1.25.40.10">
    <property type="entry name" value="Tetratricopeptide repeat domain"/>
    <property type="match status" value="3"/>
</dbReference>
<reference evidence="3" key="2">
    <citation type="submission" date="2021-03" db="UniProtKB">
        <authorList>
            <consortium name="EnsemblPlants"/>
        </authorList>
    </citation>
    <scope>IDENTIFICATION</scope>
</reference>
<organism evidence="3 4">
    <name type="scientific">Chenopodium quinoa</name>
    <name type="common">Quinoa</name>
    <dbReference type="NCBI Taxonomy" id="63459"/>
    <lineage>
        <taxon>Eukaryota</taxon>
        <taxon>Viridiplantae</taxon>
        <taxon>Streptophyta</taxon>
        <taxon>Embryophyta</taxon>
        <taxon>Tracheophyta</taxon>
        <taxon>Spermatophyta</taxon>
        <taxon>Magnoliopsida</taxon>
        <taxon>eudicotyledons</taxon>
        <taxon>Gunneridae</taxon>
        <taxon>Pentapetalae</taxon>
        <taxon>Caryophyllales</taxon>
        <taxon>Chenopodiaceae</taxon>
        <taxon>Chenopodioideae</taxon>
        <taxon>Atripliceae</taxon>
        <taxon>Chenopodium</taxon>
    </lineage>
</organism>
<dbReference type="InterPro" id="IPR011990">
    <property type="entry name" value="TPR-like_helical_dom_sf"/>
</dbReference>
<dbReference type="SMR" id="A0A803L9L1"/>
<dbReference type="GO" id="GO:0003723">
    <property type="term" value="F:RNA binding"/>
    <property type="evidence" value="ECO:0007669"/>
    <property type="project" value="InterPro"/>
</dbReference>
<dbReference type="OMA" id="YNISRCH"/>
<feature type="repeat" description="PPR" evidence="2">
    <location>
        <begin position="357"/>
        <end position="387"/>
    </location>
</feature>
<sequence length="603" mass="67299">MYLKSNLPDFFELYNLLQGYNISRCHLLQIHARIICLGAHQHSHIATRLIGRYSVPTALRVFEQLQAPTIFPFNAIIRILSEEKSQSSLTVSFFKRLKRQPLFPNDFTFSFLLKACIHSGNACYVNQFHTQIMKTGFLGNSAVCNGLVAAYAKGLKDFISAHKVFDEMPEKNMVFSWTCLIDVYAKSGPSEKALQLFLLMVKGNITPENETMVSVLSACAKIGIGELENWIEKFTDTVKDYGPVSSTGDSINMVLTYLYGKWGNVDKSKEAFDRIGDNGKRSVVAWNAIIGAYVQNGCALEALSLFRVMIDDPYASPNHVTMVSVLSACSQVGDIDLGIWVHEYMKSRQRENVLCTNSFLATAMVDMYCKCGDLSRAKKVFQSLLSKDVISYSVMIMGLAVNGEGQEALTLFNEMLNSGFRPNSGTFLGILCACCHSGLLEVGRQIFQDMKIKFSISPQLEHYACYIDLLARVGHIEEALDIAKSMPFKPNNFVWGALLGGCLLHFKGKLTQDMSRKLIEVDPQNSAGYVMLSNSLAHDHEWSEVSGLRRLMKEQGVKKHRGCSWICIDGLVHEFLAGPCSHPDVTSINVMLGWLLKEMKLPS</sequence>
<dbReference type="InterPro" id="IPR002885">
    <property type="entry name" value="PPR_rpt"/>
</dbReference>
<accession>A0A803L9L1</accession>
<feature type="repeat" description="PPR" evidence="2">
    <location>
        <begin position="388"/>
        <end position="422"/>
    </location>
</feature>
<evidence type="ECO:0000313" key="3">
    <source>
        <dbReference type="EnsemblPlants" id="AUR62008550-RA:cds"/>
    </source>
</evidence>
<feature type="repeat" description="PPR" evidence="2">
    <location>
        <begin position="173"/>
        <end position="207"/>
    </location>
</feature>
<proteinExistence type="predicted"/>
<dbReference type="NCBIfam" id="TIGR00756">
    <property type="entry name" value="PPR"/>
    <property type="match status" value="4"/>
</dbReference>
<name>A0A803L9L1_CHEQI</name>
<protein>
    <recommendedName>
        <fullName evidence="5">Pentatricopeptide repeat-containing protein</fullName>
    </recommendedName>
</protein>
<dbReference type="RefSeq" id="XP_021734006.1">
    <property type="nucleotide sequence ID" value="XM_021878314.1"/>
</dbReference>